<gene>
    <name evidence="1" type="ORF">DSO57_1035365</name>
</gene>
<evidence type="ECO:0000313" key="1">
    <source>
        <dbReference type="EMBL" id="KAJ9067815.1"/>
    </source>
</evidence>
<name>A0ACC2SZV1_9FUNG</name>
<dbReference type="Proteomes" id="UP001165960">
    <property type="component" value="Unassembled WGS sequence"/>
</dbReference>
<proteinExistence type="predicted"/>
<dbReference type="EMBL" id="QTSX02003861">
    <property type="protein sequence ID" value="KAJ9067815.1"/>
    <property type="molecule type" value="Genomic_DNA"/>
</dbReference>
<evidence type="ECO:0000313" key="2">
    <source>
        <dbReference type="Proteomes" id="UP001165960"/>
    </source>
</evidence>
<sequence>MDLPKMAQGPLKETIESTSPILTEEKPWKQVKECPNKGAKFDNAFLPLSGEKKNQFLKETGLHKNQNILSSEQAPAATAQTPASPTSAPRQACRQSPPLLASHCPATCLPTQLPARPPCSQRAHCQLPGPTPQPTKTHHDTQPIRKFP</sequence>
<protein>
    <submittedName>
        <fullName evidence="1">Uncharacterized protein</fullName>
    </submittedName>
</protein>
<keyword evidence="2" id="KW-1185">Reference proteome</keyword>
<organism evidence="1 2">
    <name type="scientific">Entomophthora muscae</name>
    <dbReference type="NCBI Taxonomy" id="34485"/>
    <lineage>
        <taxon>Eukaryota</taxon>
        <taxon>Fungi</taxon>
        <taxon>Fungi incertae sedis</taxon>
        <taxon>Zoopagomycota</taxon>
        <taxon>Entomophthoromycotina</taxon>
        <taxon>Entomophthoromycetes</taxon>
        <taxon>Entomophthorales</taxon>
        <taxon>Entomophthoraceae</taxon>
        <taxon>Entomophthora</taxon>
    </lineage>
</organism>
<accession>A0ACC2SZV1</accession>
<comment type="caution">
    <text evidence="1">The sequence shown here is derived from an EMBL/GenBank/DDBJ whole genome shotgun (WGS) entry which is preliminary data.</text>
</comment>
<reference evidence="1" key="1">
    <citation type="submission" date="2022-04" db="EMBL/GenBank/DDBJ databases">
        <title>Genome of the entomopathogenic fungus Entomophthora muscae.</title>
        <authorList>
            <person name="Elya C."/>
            <person name="Lovett B.R."/>
            <person name="Lee E."/>
            <person name="Macias A.M."/>
            <person name="Hajek A.E."/>
            <person name="De Bivort B.L."/>
            <person name="Kasson M.T."/>
            <person name="De Fine Licht H.H."/>
            <person name="Stajich J.E."/>
        </authorList>
    </citation>
    <scope>NUCLEOTIDE SEQUENCE</scope>
    <source>
        <strain evidence="1">Berkeley</strain>
    </source>
</reference>